<dbReference type="PANTHER" id="PTHR33048:SF47">
    <property type="entry name" value="INTEGRAL MEMBRANE PROTEIN-RELATED"/>
    <property type="match status" value="1"/>
</dbReference>
<feature type="compositionally biased region" description="Polar residues" evidence="6">
    <location>
        <begin position="309"/>
        <end position="318"/>
    </location>
</feature>
<feature type="transmembrane region" description="Helical" evidence="7">
    <location>
        <begin position="20"/>
        <end position="40"/>
    </location>
</feature>
<sequence length="347" mass="38427">MDLPQLSPEELKEDKSPMVIGVVCMLMVISTGILALRLWTRIHIVKKTGTDDWAASFSLVSVLGCSIAIAVMTKFGLGRHQQTVSLEEYIKFLKCFWVSVLFYSLGHLSFKMSFLLQYYRVLVTKHMRKVYFAAMFFIGIWGLSVVIMSFTFCVPLEGFWDRRIPAKCVSQQALFYVFGACSIATDIIIFILPLPALYKLKLPRSQKLYLLAIFSLGFFIVAISVFRLQFLTIKPDFTMGNVQPALWSVGELAAAMVCLCLPPLKALTTRVGLLVTRTSASRTCPSTNRFSRSFGGPPANVTVSPGAKTITTSPTSSPADKPESFGNFPVEADGVEGLERPTATHMV</sequence>
<keyword evidence="10" id="KW-1185">Reference proteome</keyword>
<keyword evidence="4 7" id="KW-0472">Membrane</keyword>
<evidence type="ECO:0000259" key="8">
    <source>
        <dbReference type="Pfam" id="PF20684"/>
    </source>
</evidence>
<evidence type="ECO:0000313" key="9">
    <source>
        <dbReference type="EMBL" id="OLN80990.1"/>
    </source>
</evidence>
<dbReference type="InterPro" id="IPR049326">
    <property type="entry name" value="Rhodopsin_dom_fungi"/>
</dbReference>
<dbReference type="Pfam" id="PF20684">
    <property type="entry name" value="Fung_rhodopsin"/>
    <property type="match status" value="1"/>
</dbReference>
<dbReference type="AlphaFoldDB" id="A0A1Q8R9E4"/>
<comment type="caution">
    <text evidence="9">The sequence shown here is derived from an EMBL/GenBank/DDBJ whole genome shotgun (WGS) entry which is preliminary data.</text>
</comment>
<dbReference type="Proteomes" id="UP000186583">
    <property type="component" value="Unassembled WGS sequence"/>
</dbReference>
<feature type="region of interest" description="Disordered" evidence="6">
    <location>
        <begin position="284"/>
        <end position="347"/>
    </location>
</feature>
<organism evidence="9 10">
    <name type="scientific">Colletotrichum chlorophyti</name>
    <dbReference type="NCBI Taxonomy" id="708187"/>
    <lineage>
        <taxon>Eukaryota</taxon>
        <taxon>Fungi</taxon>
        <taxon>Dikarya</taxon>
        <taxon>Ascomycota</taxon>
        <taxon>Pezizomycotina</taxon>
        <taxon>Sordariomycetes</taxon>
        <taxon>Hypocreomycetidae</taxon>
        <taxon>Glomerellales</taxon>
        <taxon>Glomerellaceae</taxon>
        <taxon>Colletotrichum</taxon>
    </lineage>
</organism>
<keyword evidence="3 7" id="KW-1133">Transmembrane helix</keyword>
<evidence type="ECO:0000256" key="4">
    <source>
        <dbReference type="ARBA" id="ARBA00023136"/>
    </source>
</evidence>
<evidence type="ECO:0000256" key="2">
    <source>
        <dbReference type="ARBA" id="ARBA00022692"/>
    </source>
</evidence>
<protein>
    <recommendedName>
        <fullName evidence="8">Rhodopsin domain-containing protein</fullName>
    </recommendedName>
</protein>
<feature type="transmembrane region" description="Helical" evidence="7">
    <location>
        <begin position="89"/>
        <end position="110"/>
    </location>
</feature>
<evidence type="ECO:0000256" key="5">
    <source>
        <dbReference type="ARBA" id="ARBA00038359"/>
    </source>
</evidence>
<evidence type="ECO:0000256" key="3">
    <source>
        <dbReference type="ARBA" id="ARBA00022989"/>
    </source>
</evidence>
<evidence type="ECO:0000256" key="1">
    <source>
        <dbReference type="ARBA" id="ARBA00004141"/>
    </source>
</evidence>
<evidence type="ECO:0000313" key="10">
    <source>
        <dbReference type="Proteomes" id="UP000186583"/>
    </source>
</evidence>
<reference evidence="9 10" key="1">
    <citation type="submission" date="2016-11" db="EMBL/GenBank/DDBJ databases">
        <title>Draft Genome Assembly of Colletotrichum chlorophyti a pathogen of herbaceous plants.</title>
        <authorList>
            <person name="Gan P."/>
            <person name="Narusaka M."/>
            <person name="Tsushima A."/>
            <person name="Narusaka Y."/>
            <person name="Takano Y."/>
            <person name="Shirasu K."/>
        </authorList>
    </citation>
    <scope>NUCLEOTIDE SEQUENCE [LARGE SCALE GENOMIC DNA]</scope>
    <source>
        <strain evidence="9 10">NTL11</strain>
    </source>
</reference>
<feature type="transmembrane region" description="Helical" evidence="7">
    <location>
        <begin position="52"/>
        <end position="77"/>
    </location>
</feature>
<dbReference type="EMBL" id="MPGH01000268">
    <property type="protein sequence ID" value="OLN80990.1"/>
    <property type="molecule type" value="Genomic_DNA"/>
</dbReference>
<keyword evidence="2 7" id="KW-0812">Transmembrane</keyword>
<feature type="transmembrane region" description="Helical" evidence="7">
    <location>
        <begin position="173"/>
        <end position="196"/>
    </location>
</feature>
<feature type="transmembrane region" description="Helical" evidence="7">
    <location>
        <begin position="130"/>
        <end position="153"/>
    </location>
</feature>
<feature type="domain" description="Rhodopsin" evidence="8">
    <location>
        <begin position="36"/>
        <end position="269"/>
    </location>
</feature>
<dbReference type="GO" id="GO:0016020">
    <property type="term" value="C:membrane"/>
    <property type="evidence" value="ECO:0007669"/>
    <property type="project" value="UniProtKB-SubCell"/>
</dbReference>
<accession>A0A1Q8R9E4</accession>
<evidence type="ECO:0000256" key="7">
    <source>
        <dbReference type="SAM" id="Phobius"/>
    </source>
</evidence>
<feature type="transmembrane region" description="Helical" evidence="7">
    <location>
        <begin position="246"/>
        <end position="264"/>
    </location>
</feature>
<dbReference type="PANTHER" id="PTHR33048">
    <property type="entry name" value="PTH11-LIKE INTEGRAL MEMBRANE PROTEIN (AFU_ORTHOLOGUE AFUA_5G11245)"/>
    <property type="match status" value="1"/>
</dbReference>
<dbReference type="InterPro" id="IPR052337">
    <property type="entry name" value="SAT4-like"/>
</dbReference>
<name>A0A1Q8R9E4_9PEZI</name>
<dbReference type="OrthoDB" id="10017208at2759"/>
<feature type="transmembrane region" description="Helical" evidence="7">
    <location>
        <begin position="208"/>
        <end position="226"/>
    </location>
</feature>
<comment type="similarity">
    <text evidence="5">Belongs to the SAT4 family.</text>
</comment>
<proteinExistence type="inferred from homology"/>
<dbReference type="STRING" id="708187.A0A1Q8R9E4"/>
<comment type="subcellular location">
    <subcellularLocation>
        <location evidence="1">Membrane</location>
        <topology evidence="1">Multi-pass membrane protein</topology>
    </subcellularLocation>
</comment>
<gene>
    <name evidence="9" type="ORF">CCHL11_10219</name>
</gene>
<evidence type="ECO:0000256" key="6">
    <source>
        <dbReference type="SAM" id="MobiDB-lite"/>
    </source>
</evidence>